<dbReference type="EMBL" id="FOND01000006">
    <property type="protein sequence ID" value="SFE83884.1"/>
    <property type="molecule type" value="Genomic_DNA"/>
</dbReference>
<evidence type="ECO:0000256" key="3">
    <source>
        <dbReference type="ARBA" id="ARBA00022448"/>
    </source>
</evidence>
<evidence type="ECO:0000256" key="5">
    <source>
        <dbReference type="ARBA" id="ARBA00022692"/>
    </source>
</evidence>
<feature type="transmembrane region" description="Helical" evidence="8">
    <location>
        <begin position="60"/>
        <end position="82"/>
    </location>
</feature>
<comment type="subcellular location">
    <subcellularLocation>
        <location evidence="1">Cell membrane</location>
        <topology evidence="1">Multi-pass membrane protein</topology>
    </subcellularLocation>
</comment>
<dbReference type="RefSeq" id="WP_092196779.1">
    <property type="nucleotide sequence ID" value="NZ_FOND01000006.1"/>
</dbReference>
<keyword evidence="5 8" id="KW-0812">Transmembrane</keyword>
<evidence type="ECO:0000256" key="8">
    <source>
        <dbReference type="SAM" id="Phobius"/>
    </source>
</evidence>
<evidence type="ECO:0000313" key="10">
    <source>
        <dbReference type="Proteomes" id="UP000198589"/>
    </source>
</evidence>
<dbReference type="InterPro" id="IPR007208">
    <property type="entry name" value="MrpF/PhaF-like"/>
</dbReference>
<dbReference type="Proteomes" id="UP000198589">
    <property type="component" value="Unassembled WGS sequence"/>
</dbReference>
<dbReference type="PANTHER" id="PTHR34702">
    <property type="entry name" value="NA(+)/H(+) ANTIPORTER SUBUNIT F1"/>
    <property type="match status" value="1"/>
</dbReference>
<accession>A0A1I2DT59</accession>
<dbReference type="GO" id="GO:0015385">
    <property type="term" value="F:sodium:proton antiporter activity"/>
    <property type="evidence" value="ECO:0007669"/>
    <property type="project" value="TreeGrafter"/>
</dbReference>
<dbReference type="AlphaFoldDB" id="A0A1I2DT59"/>
<keyword evidence="7 8" id="KW-0472">Membrane</keyword>
<sequence>MTAVLTITAALLFVAAALTLIRLLRGPTTHDRLVALDLLVVVLLGGIIVEAVARDAGAHLILLVVLALLGFLSTVSVLRFGVEEPR</sequence>
<evidence type="ECO:0000256" key="4">
    <source>
        <dbReference type="ARBA" id="ARBA00022475"/>
    </source>
</evidence>
<gene>
    <name evidence="9" type="ORF">SAMN05216574_106122</name>
</gene>
<dbReference type="PANTHER" id="PTHR34702:SF1">
    <property type="entry name" value="NA(+)_H(+) ANTIPORTER SUBUNIT F"/>
    <property type="match status" value="1"/>
</dbReference>
<evidence type="ECO:0000256" key="1">
    <source>
        <dbReference type="ARBA" id="ARBA00004651"/>
    </source>
</evidence>
<evidence type="ECO:0000313" key="9">
    <source>
        <dbReference type="EMBL" id="SFE83884.1"/>
    </source>
</evidence>
<organism evidence="9 10">
    <name type="scientific">Blastococcus tunisiensis</name>
    <dbReference type="NCBI Taxonomy" id="1798228"/>
    <lineage>
        <taxon>Bacteria</taxon>
        <taxon>Bacillati</taxon>
        <taxon>Actinomycetota</taxon>
        <taxon>Actinomycetes</taxon>
        <taxon>Geodermatophilales</taxon>
        <taxon>Geodermatophilaceae</taxon>
        <taxon>Blastococcus</taxon>
    </lineage>
</organism>
<evidence type="ECO:0000256" key="7">
    <source>
        <dbReference type="ARBA" id="ARBA00023136"/>
    </source>
</evidence>
<dbReference type="GO" id="GO:0005886">
    <property type="term" value="C:plasma membrane"/>
    <property type="evidence" value="ECO:0007669"/>
    <property type="project" value="UniProtKB-SubCell"/>
</dbReference>
<dbReference type="Pfam" id="PF04066">
    <property type="entry name" value="MrpF_PhaF"/>
    <property type="match status" value="1"/>
</dbReference>
<evidence type="ECO:0000256" key="2">
    <source>
        <dbReference type="ARBA" id="ARBA00009212"/>
    </source>
</evidence>
<keyword evidence="3" id="KW-0813">Transport</keyword>
<protein>
    <submittedName>
        <fullName evidence="9">Multisubunit sodium/proton antiporter, MrpF subunit</fullName>
    </submittedName>
</protein>
<dbReference type="STRING" id="1798228.SAMN05216574_106122"/>
<name>A0A1I2DT59_9ACTN</name>
<keyword evidence="10" id="KW-1185">Reference proteome</keyword>
<comment type="similarity">
    <text evidence="2">Belongs to the CPA3 antiporters (TC 2.A.63) subunit F family.</text>
</comment>
<reference evidence="10" key="1">
    <citation type="submission" date="2016-10" db="EMBL/GenBank/DDBJ databases">
        <authorList>
            <person name="Varghese N."/>
            <person name="Submissions S."/>
        </authorList>
    </citation>
    <scope>NUCLEOTIDE SEQUENCE [LARGE SCALE GENOMIC DNA]</scope>
    <source>
        <strain evidence="10">DSM 46838</strain>
    </source>
</reference>
<proteinExistence type="inferred from homology"/>
<keyword evidence="6 8" id="KW-1133">Transmembrane helix</keyword>
<feature type="transmembrane region" description="Helical" evidence="8">
    <location>
        <begin position="33"/>
        <end position="53"/>
    </location>
</feature>
<evidence type="ECO:0000256" key="6">
    <source>
        <dbReference type="ARBA" id="ARBA00022989"/>
    </source>
</evidence>
<keyword evidence="4" id="KW-1003">Cell membrane</keyword>